<dbReference type="PANTHER" id="PTHR36844">
    <property type="entry name" value="PROTEASE PRSW"/>
    <property type="match status" value="1"/>
</dbReference>
<keyword evidence="1" id="KW-1133">Transmembrane helix</keyword>
<dbReference type="AlphaFoldDB" id="A0A838CMK0"/>
<protein>
    <submittedName>
        <fullName evidence="2">PrsW family intramembrane metalloprotease</fullName>
    </submittedName>
</protein>
<reference evidence="2 3" key="1">
    <citation type="submission" date="2020-05" db="EMBL/GenBank/DDBJ databases">
        <title>Descriptions of Corynebacterium xxxx sp. nov., Corynebacterium yyyy sp. nov. and Corynebacterium zzzz sp. nov.</title>
        <authorList>
            <person name="Zhang G."/>
        </authorList>
    </citation>
    <scope>NUCLEOTIDE SEQUENCE [LARGE SCALE GENOMIC DNA]</scope>
    <source>
        <strain evidence="3">zg-915</strain>
    </source>
</reference>
<dbReference type="Pfam" id="PF13367">
    <property type="entry name" value="PrsW-protease"/>
    <property type="match status" value="1"/>
</dbReference>
<feature type="transmembrane region" description="Helical" evidence="1">
    <location>
        <begin position="232"/>
        <end position="254"/>
    </location>
</feature>
<sequence>MSRVLLDIYLLVLAAVGVFVFLPTGALVPSVAAAGAGWVALVALVNWLLVRRHPARPAGTGWAFVVAFVAGVLVFGAMAPVNEALMGALDGAGRFARWAASPIEEETLKLLAAVLVMTSFKRIDNPVVAALIGMTVGFGFQCVEDVFYVDKGVLYNMVSDADGFAQSAPGRVITPVSHCLFTALAAYGAGKAMFTPGTSGGWRFGTALAWFLAGYALHAANNVGAEFAGDSVAGTVFIIALLIALPVLGIWLYVRSRKSAATQASATPQLP</sequence>
<comment type="caution">
    <text evidence="2">The sequence shown here is derived from an EMBL/GenBank/DDBJ whole genome shotgun (WGS) entry which is preliminary data.</text>
</comment>
<evidence type="ECO:0000313" key="2">
    <source>
        <dbReference type="EMBL" id="MBA1836187.1"/>
    </source>
</evidence>
<accession>A0A838CMK0</accession>
<dbReference type="RefSeq" id="WP_181195444.1">
    <property type="nucleotide sequence ID" value="NZ_JABFEE010000014.1"/>
</dbReference>
<dbReference type="PANTHER" id="PTHR36844:SF1">
    <property type="entry name" value="PROTEASE PRSW"/>
    <property type="match status" value="1"/>
</dbReference>
<keyword evidence="2" id="KW-0378">Hydrolase</keyword>
<feature type="transmembrane region" description="Helical" evidence="1">
    <location>
        <begin position="31"/>
        <end position="50"/>
    </location>
</feature>
<dbReference type="GO" id="GO:0006508">
    <property type="term" value="P:proteolysis"/>
    <property type="evidence" value="ECO:0007669"/>
    <property type="project" value="UniProtKB-KW"/>
</dbReference>
<keyword evidence="1" id="KW-0472">Membrane</keyword>
<organism evidence="2 3">
    <name type="scientific">Corynebacterium wankanglinii</name>
    <dbReference type="NCBI Taxonomy" id="2735136"/>
    <lineage>
        <taxon>Bacteria</taxon>
        <taxon>Bacillati</taxon>
        <taxon>Actinomycetota</taxon>
        <taxon>Actinomycetes</taxon>
        <taxon>Mycobacteriales</taxon>
        <taxon>Corynebacteriaceae</taxon>
        <taxon>Corynebacterium</taxon>
    </lineage>
</organism>
<keyword evidence="2" id="KW-0645">Protease</keyword>
<dbReference type="EMBL" id="JABFEE010000014">
    <property type="protein sequence ID" value="MBA1836187.1"/>
    <property type="molecule type" value="Genomic_DNA"/>
</dbReference>
<feature type="transmembrane region" description="Helical" evidence="1">
    <location>
        <begin position="202"/>
        <end position="220"/>
    </location>
</feature>
<dbReference type="InterPro" id="IPR026898">
    <property type="entry name" value="PrsW"/>
</dbReference>
<feature type="transmembrane region" description="Helical" evidence="1">
    <location>
        <begin position="62"/>
        <end position="81"/>
    </location>
</feature>
<gene>
    <name evidence="2" type="ORF">HMC16_10765</name>
</gene>
<keyword evidence="2" id="KW-0482">Metalloprotease</keyword>
<name>A0A838CMK0_9CORY</name>
<proteinExistence type="predicted"/>
<dbReference type="Proteomes" id="UP000581408">
    <property type="component" value="Unassembled WGS sequence"/>
</dbReference>
<feature type="transmembrane region" description="Helical" evidence="1">
    <location>
        <begin position="7"/>
        <end position="25"/>
    </location>
</feature>
<dbReference type="GO" id="GO:0008237">
    <property type="term" value="F:metallopeptidase activity"/>
    <property type="evidence" value="ECO:0007669"/>
    <property type="project" value="UniProtKB-KW"/>
</dbReference>
<evidence type="ECO:0000313" key="3">
    <source>
        <dbReference type="Proteomes" id="UP000581408"/>
    </source>
</evidence>
<keyword evidence="1" id="KW-0812">Transmembrane</keyword>
<evidence type="ECO:0000256" key="1">
    <source>
        <dbReference type="SAM" id="Phobius"/>
    </source>
</evidence>